<dbReference type="Pfam" id="PF20976">
    <property type="entry name" value="Pop8"/>
    <property type="match status" value="1"/>
</dbReference>
<protein>
    <recommendedName>
        <fullName evidence="2">Ribonucleases P/MRP subunit Pop8-like domain-containing protein</fullName>
    </recommendedName>
</protein>
<feature type="domain" description="Ribonucleases P/MRP subunit Pop8-like" evidence="2">
    <location>
        <begin position="38"/>
        <end position="86"/>
    </location>
</feature>
<proteinExistence type="predicted"/>
<dbReference type="SUPFAM" id="SSF160350">
    <property type="entry name" value="Rnp2-like"/>
    <property type="match status" value="1"/>
</dbReference>
<evidence type="ECO:0000313" key="3">
    <source>
        <dbReference type="EMBL" id="KAL2635849.1"/>
    </source>
</evidence>
<reference evidence="3 4" key="1">
    <citation type="submission" date="2024-09" db="EMBL/GenBank/DDBJ databases">
        <title>Chromosome-scale assembly of Riccia fluitans.</title>
        <authorList>
            <person name="Paukszto L."/>
            <person name="Sawicki J."/>
            <person name="Karawczyk K."/>
            <person name="Piernik-Szablinska J."/>
            <person name="Szczecinska M."/>
            <person name="Mazdziarz M."/>
        </authorList>
    </citation>
    <scope>NUCLEOTIDE SEQUENCE [LARGE SCALE GENOMIC DNA]</scope>
    <source>
        <strain evidence="3">Rf_01</strain>
        <tissue evidence="3">Aerial parts of the thallus</tissue>
    </source>
</reference>
<dbReference type="PANTHER" id="PTHR15441">
    <property type="entry name" value="RIBONUCLEASE P PROTEIN SUBUNIT P14"/>
    <property type="match status" value="1"/>
</dbReference>
<dbReference type="EMBL" id="JBHFFA010000003">
    <property type="protein sequence ID" value="KAL2635849.1"/>
    <property type="molecule type" value="Genomic_DNA"/>
</dbReference>
<keyword evidence="1" id="KW-0819">tRNA processing</keyword>
<evidence type="ECO:0000256" key="1">
    <source>
        <dbReference type="ARBA" id="ARBA00022694"/>
    </source>
</evidence>
<dbReference type="Gene3D" id="3.30.70.3250">
    <property type="entry name" value="Ribonuclease P, Pop5 subunit"/>
    <property type="match status" value="1"/>
</dbReference>
<name>A0ABD1YZN6_9MARC</name>
<organism evidence="3 4">
    <name type="scientific">Riccia fluitans</name>
    <dbReference type="NCBI Taxonomy" id="41844"/>
    <lineage>
        <taxon>Eukaryota</taxon>
        <taxon>Viridiplantae</taxon>
        <taxon>Streptophyta</taxon>
        <taxon>Embryophyta</taxon>
        <taxon>Marchantiophyta</taxon>
        <taxon>Marchantiopsida</taxon>
        <taxon>Marchantiidae</taxon>
        <taxon>Marchantiales</taxon>
        <taxon>Ricciaceae</taxon>
        <taxon>Riccia</taxon>
    </lineage>
</organism>
<evidence type="ECO:0000259" key="2">
    <source>
        <dbReference type="Pfam" id="PF20976"/>
    </source>
</evidence>
<dbReference type="GO" id="GO:0008033">
    <property type="term" value="P:tRNA processing"/>
    <property type="evidence" value="ECO:0007669"/>
    <property type="project" value="UniProtKB-KW"/>
</dbReference>
<dbReference type="AlphaFoldDB" id="A0ABD1YZN6"/>
<dbReference type="InterPro" id="IPR049128">
    <property type="entry name" value="Pop8-like_dom"/>
</dbReference>
<dbReference type="GO" id="GO:1990904">
    <property type="term" value="C:ribonucleoprotein complex"/>
    <property type="evidence" value="ECO:0007669"/>
    <property type="project" value="UniProtKB-ARBA"/>
</dbReference>
<dbReference type="PANTHER" id="PTHR15441:SF1">
    <property type="entry name" value="RIBONUCLEASE P PROTEIN SUBUNIT P14"/>
    <property type="match status" value="1"/>
</dbReference>
<keyword evidence="4" id="KW-1185">Reference proteome</keyword>
<evidence type="ECO:0000313" key="4">
    <source>
        <dbReference type="Proteomes" id="UP001605036"/>
    </source>
</evidence>
<accession>A0ABD1YZN6</accession>
<dbReference type="GO" id="GO:1902555">
    <property type="term" value="C:endoribonuclease complex"/>
    <property type="evidence" value="ECO:0007669"/>
    <property type="project" value="UniProtKB-ARBA"/>
</dbReference>
<gene>
    <name evidence="3" type="ORF">R1flu_007328</name>
</gene>
<dbReference type="InterPro" id="IPR038085">
    <property type="entry name" value="Rnp2-like_sf"/>
</dbReference>
<sequence length="116" mass="12697">MTKKKGGVEYHQQQNYKFLSVSLSRSHGGLNVTEQIILEMLDAALTGMYGVIGGAIPYDLVFFGEESRTAIIRCKQRDQARICAATSFLTSYKGSSFQLQVLECSPSVEPSGNLQG</sequence>
<dbReference type="Proteomes" id="UP001605036">
    <property type="component" value="Unassembled WGS sequence"/>
</dbReference>
<comment type="caution">
    <text evidence="3">The sequence shown here is derived from an EMBL/GenBank/DDBJ whole genome shotgun (WGS) entry which is preliminary data.</text>
</comment>